<protein>
    <submittedName>
        <fullName evidence="1">Polyketide cyclase</fullName>
    </submittedName>
</protein>
<dbReference type="SUPFAM" id="SSF55961">
    <property type="entry name" value="Bet v1-like"/>
    <property type="match status" value="1"/>
</dbReference>
<sequence length="174" mass="19187">MVHVEITVPTTPEDVFAVLADGWLFCAWVVGATHIRDVDDEWPGVGAQLHYSAGVWPLTVNDTTKVVSVDPPHMLELEAKLSPIGAAWIRLELVETVPGETQIRMYEHAERGLGRMVPNVLQELLLVPRNMESLSRLADIAVGKSRRSRTELGVRAGTTETHAEVKLDGHPLQT</sequence>
<organism evidence="1 2">
    <name type="scientific">Nocardia sputorum</name>
    <dbReference type="NCBI Taxonomy" id="2984338"/>
    <lineage>
        <taxon>Bacteria</taxon>
        <taxon>Bacillati</taxon>
        <taxon>Actinomycetota</taxon>
        <taxon>Actinomycetes</taxon>
        <taxon>Mycobacteriales</taxon>
        <taxon>Nocardiaceae</taxon>
        <taxon>Nocardia</taxon>
    </lineage>
</organism>
<evidence type="ECO:0000313" key="2">
    <source>
        <dbReference type="Proteomes" id="UP001317870"/>
    </source>
</evidence>
<name>A0ABN6TXK1_9NOCA</name>
<evidence type="ECO:0000313" key="1">
    <source>
        <dbReference type="EMBL" id="BDT97636.1"/>
    </source>
</evidence>
<gene>
    <name evidence="1" type="ORF">IFM12276_06650</name>
</gene>
<dbReference type="Gene3D" id="3.30.530.20">
    <property type="match status" value="1"/>
</dbReference>
<dbReference type="CDD" id="cd07812">
    <property type="entry name" value="SRPBCC"/>
    <property type="match status" value="1"/>
</dbReference>
<dbReference type="Proteomes" id="UP001317870">
    <property type="component" value="Chromosome"/>
</dbReference>
<dbReference type="InterPro" id="IPR023393">
    <property type="entry name" value="START-like_dom_sf"/>
</dbReference>
<reference evidence="1 2" key="1">
    <citation type="submission" date="2022-11" db="EMBL/GenBank/DDBJ databases">
        <title>Genome Sequencing of Nocardia sp. ON39_IFM12276 and assembly.</title>
        <authorList>
            <person name="Shimojima M."/>
            <person name="Toyokawa M."/>
            <person name="Uesaka K."/>
        </authorList>
    </citation>
    <scope>NUCLEOTIDE SEQUENCE [LARGE SCALE GENOMIC DNA]</scope>
    <source>
        <strain evidence="1 2">IFM 12276</strain>
    </source>
</reference>
<keyword evidence="2" id="KW-1185">Reference proteome</keyword>
<dbReference type="RefSeq" id="WP_281877603.1">
    <property type="nucleotide sequence ID" value="NZ_AP026978.1"/>
</dbReference>
<accession>A0ABN6TXK1</accession>
<proteinExistence type="predicted"/>
<dbReference type="EMBL" id="AP026978">
    <property type="protein sequence ID" value="BDT97636.1"/>
    <property type="molecule type" value="Genomic_DNA"/>
</dbReference>